<protein>
    <recommendedName>
        <fullName evidence="5">Transmembrane protein</fullName>
    </recommendedName>
</protein>
<sequence>MDGQPENKQDNTNSQNMNNNPFENNYYQNPPPTYQHFPHQQPYYQQDYRYLPPNQQYVAYAPQSSPPGYILVNEKEIQECEKSTDATFSLCIFIFGFFFPIVWIGGFIYLKSPSRTAKILSIASITLFFLTTIILLIVLLVSIH</sequence>
<name>D3B6M7_HETP5</name>
<comment type="caution">
    <text evidence="3">The sequence shown here is derived from an EMBL/GenBank/DDBJ whole genome shotgun (WGS) entry which is preliminary data.</text>
</comment>
<keyword evidence="4" id="KW-1185">Reference proteome</keyword>
<keyword evidence="2" id="KW-1133">Transmembrane helix</keyword>
<organism evidence="3 4">
    <name type="scientific">Heterostelium pallidum (strain ATCC 26659 / Pp 5 / PN500)</name>
    <name type="common">Cellular slime mold</name>
    <name type="synonym">Polysphondylium pallidum</name>
    <dbReference type="NCBI Taxonomy" id="670386"/>
    <lineage>
        <taxon>Eukaryota</taxon>
        <taxon>Amoebozoa</taxon>
        <taxon>Evosea</taxon>
        <taxon>Eumycetozoa</taxon>
        <taxon>Dictyostelia</taxon>
        <taxon>Acytosteliales</taxon>
        <taxon>Acytosteliaceae</taxon>
        <taxon>Heterostelium</taxon>
    </lineage>
</organism>
<dbReference type="OMA" id="PIVWIGG"/>
<keyword evidence="2" id="KW-0812">Transmembrane</keyword>
<dbReference type="GeneID" id="31359264"/>
<feature type="transmembrane region" description="Helical" evidence="2">
    <location>
        <begin position="86"/>
        <end position="110"/>
    </location>
</feature>
<dbReference type="RefSeq" id="XP_020435114.1">
    <property type="nucleotide sequence ID" value="XM_020574700.1"/>
</dbReference>
<evidence type="ECO:0000256" key="2">
    <source>
        <dbReference type="SAM" id="Phobius"/>
    </source>
</evidence>
<dbReference type="EMBL" id="ADBJ01000017">
    <property type="protein sequence ID" value="EFA82997.1"/>
    <property type="molecule type" value="Genomic_DNA"/>
</dbReference>
<keyword evidence="2" id="KW-0472">Membrane</keyword>
<dbReference type="InParanoid" id="D3B6M7"/>
<reference evidence="3 4" key="1">
    <citation type="journal article" date="2011" name="Genome Res.">
        <title>Phylogeny-wide analysis of social amoeba genomes highlights ancient origins for complex intercellular communication.</title>
        <authorList>
            <person name="Heidel A.J."/>
            <person name="Lawal H.M."/>
            <person name="Felder M."/>
            <person name="Schilde C."/>
            <person name="Helps N.R."/>
            <person name="Tunggal B."/>
            <person name="Rivero F."/>
            <person name="John U."/>
            <person name="Schleicher M."/>
            <person name="Eichinger L."/>
            <person name="Platzer M."/>
            <person name="Noegel A.A."/>
            <person name="Schaap P."/>
            <person name="Gloeckner G."/>
        </authorList>
    </citation>
    <scope>NUCLEOTIDE SEQUENCE [LARGE SCALE GENOMIC DNA]</scope>
    <source>
        <strain evidence="4">ATCC 26659 / Pp 5 / PN500</strain>
    </source>
</reference>
<evidence type="ECO:0008006" key="5">
    <source>
        <dbReference type="Google" id="ProtNLM"/>
    </source>
</evidence>
<dbReference type="Proteomes" id="UP000001396">
    <property type="component" value="Unassembled WGS sequence"/>
</dbReference>
<feature type="compositionally biased region" description="Low complexity" evidence="1">
    <location>
        <begin position="10"/>
        <end position="31"/>
    </location>
</feature>
<feature type="transmembrane region" description="Helical" evidence="2">
    <location>
        <begin position="122"/>
        <end position="143"/>
    </location>
</feature>
<evidence type="ECO:0000256" key="1">
    <source>
        <dbReference type="SAM" id="MobiDB-lite"/>
    </source>
</evidence>
<dbReference type="FunCoup" id="D3B6M7">
    <property type="interactions" value="135"/>
</dbReference>
<evidence type="ECO:0000313" key="4">
    <source>
        <dbReference type="Proteomes" id="UP000001396"/>
    </source>
</evidence>
<dbReference type="AlphaFoldDB" id="D3B6M7"/>
<dbReference type="PANTHER" id="PTHR34078">
    <property type="entry name" value="EXPRESSED PROTEIN"/>
    <property type="match status" value="1"/>
</dbReference>
<dbReference type="PANTHER" id="PTHR34078:SF7">
    <property type="entry name" value="TRANSMEMBRANE PROTEIN"/>
    <property type="match status" value="1"/>
</dbReference>
<evidence type="ECO:0000313" key="3">
    <source>
        <dbReference type="EMBL" id="EFA82997.1"/>
    </source>
</evidence>
<feature type="region of interest" description="Disordered" evidence="1">
    <location>
        <begin position="1"/>
        <end position="31"/>
    </location>
</feature>
<gene>
    <name evidence="3" type="ORF">PPL_03777</name>
</gene>
<proteinExistence type="predicted"/>
<accession>D3B6M7</accession>